<dbReference type="GO" id="GO:0005524">
    <property type="term" value="F:ATP binding"/>
    <property type="evidence" value="ECO:0007669"/>
    <property type="project" value="UniProtKB-UniRule"/>
</dbReference>
<dbReference type="InterPro" id="IPR027410">
    <property type="entry name" value="TCP-1-like_intermed_sf"/>
</dbReference>
<dbReference type="InterPro" id="IPR002423">
    <property type="entry name" value="Cpn60/GroEL/TCP-1"/>
</dbReference>
<evidence type="ECO:0000256" key="11">
    <source>
        <dbReference type="RuleBase" id="RU000419"/>
    </source>
</evidence>
<dbReference type="SUPFAM" id="SSF54849">
    <property type="entry name" value="GroEL-intermediate domain like"/>
    <property type="match status" value="1"/>
</dbReference>
<evidence type="ECO:0000256" key="8">
    <source>
        <dbReference type="ARBA" id="ARBA00025702"/>
    </source>
</evidence>
<keyword evidence="9" id="KW-0963">Cytoplasm</keyword>
<dbReference type="PROSITE" id="PS00296">
    <property type="entry name" value="CHAPERONINS_CPN60"/>
    <property type="match status" value="1"/>
</dbReference>
<dbReference type="SUPFAM" id="SSF48592">
    <property type="entry name" value="GroEL equatorial domain-like"/>
    <property type="match status" value="1"/>
</dbReference>
<dbReference type="FunFam" id="3.50.7.10:FF:000001">
    <property type="entry name" value="60 kDa chaperonin"/>
    <property type="match status" value="1"/>
</dbReference>
<dbReference type="Pfam" id="PF00118">
    <property type="entry name" value="Cpn60_TCP1"/>
    <property type="match status" value="1"/>
</dbReference>
<evidence type="ECO:0000256" key="10">
    <source>
        <dbReference type="RuleBase" id="RU000418"/>
    </source>
</evidence>
<comment type="similarity">
    <text evidence="3 9 10">Belongs to the chaperonin (HSP60) family.</text>
</comment>
<accession>A0AA41QS63</accession>
<dbReference type="EC" id="5.6.1.7" evidence="9"/>
<feature type="coiled-coil region" evidence="12">
    <location>
        <begin position="344"/>
        <end position="407"/>
    </location>
</feature>
<evidence type="ECO:0000256" key="3">
    <source>
        <dbReference type="ARBA" id="ARBA00006607"/>
    </source>
</evidence>
<feature type="binding site" evidence="9">
    <location>
        <begin position="477"/>
        <end position="479"/>
    </location>
    <ligand>
        <name>ATP</name>
        <dbReference type="ChEBI" id="CHEBI:30616"/>
    </ligand>
</feature>
<feature type="binding site" evidence="9">
    <location>
        <begin position="86"/>
        <end position="90"/>
    </location>
    <ligand>
        <name>ATP</name>
        <dbReference type="ChEBI" id="CHEBI:30616"/>
    </ligand>
</feature>
<evidence type="ECO:0000313" key="14">
    <source>
        <dbReference type="Proteomes" id="UP001165341"/>
    </source>
</evidence>
<dbReference type="PANTHER" id="PTHR45633">
    <property type="entry name" value="60 KDA HEAT SHOCK PROTEIN, MITOCHONDRIAL"/>
    <property type="match status" value="1"/>
</dbReference>
<dbReference type="GO" id="GO:0009408">
    <property type="term" value="P:response to heat"/>
    <property type="evidence" value="ECO:0007669"/>
    <property type="project" value="UniProtKB-ARBA"/>
</dbReference>
<comment type="caution">
    <text evidence="9">Lacks conserved residue(s) required for the propagation of feature annotation.</text>
</comment>
<dbReference type="Proteomes" id="UP001165341">
    <property type="component" value="Unassembled WGS sequence"/>
</dbReference>
<dbReference type="Gene3D" id="1.10.560.10">
    <property type="entry name" value="GroEL-like equatorial domain"/>
    <property type="match status" value="1"/>
</dbReference>
<feature type="binding site" evidence="9">
    <location>
        <position position="413"/>
    </location>
    <ligand>
        <name>ATP</name>
        <dbReference type="ChEBI" id="CHEBI:30616"/>
    </ligand>
</feature>
<dbReference type="InterPro" id="IPR027413">
    <property type="entry name" value="GROEL-like_equatorial_sf"/>
</dbReference>
<proteinExistence type="inferred from homology"/>
<dbReference type="Gene3D" id="3.50.7.10">
    <property type="entry name" value="GroEL"/>
    <property type="match status" value="1"/>
</dbReference>
<feature type="binding site" evidence="9">
    <location>
        <position position="493"/>
    </location>
    <ligand>
        <name>ATP</name>
        <dbReference type="ChEBI" id="CHEBI:30616"/>
    </ligand>
</feature>
<evidence type="ECO:0000256" key="1">
    <source>
        <dbReference type="ARBA" id="ARBA00004191"/>
    </source>
</evidence>
<sequence>MAKIIAFNEEARRGLERGLNILADTVKVTLGPRGRNVVLEKKWGAPTITNDGVSIAKEIELDDPYEKIGAELVKEVAKKTDDVAGDGTTTATVLAQALVREGLRNVAAGADPISLKRGIEKATAAVIAELIANAKEVETKEEIAATASISAGDAEIGAIIAEAIDKVGKEGVVTVEESNTLGTELELTEGMRFDKGFLSAYFVTDPDRQEAVFEDPYILIVNSKVSNIKDLLPIVDKVIQTGKQLLIIAEDVDGEALATLVVNKIRGIFKSVAVKAPGFGDRRKAQLQDIAILTGGQVISEEVGLKLENVTLDLLGNARKIVITKDETTIVEGAGDPEAIAGRVQQIRNEIENTDSDYDREKLQERLAKLAGGVAVIKAGAATEVELKERKHRIEDAVRNAKAAVEEGIVAGGGVALIQAGKTAFEKLELVGDEATGANIVKVAIDAPLKQIALNAGLEPGVVADKVRNLPIGWGLNAATGEYVDMLLAGINDPVKVTRSALLNAASIAGLFLTTEAVVADKPEKNAAPVGDPSGGMDF</sequence>
<dbReference type="Gene3D" id="3.30.260.10">
    <property type="entry name" value="TCP-1-like chaperonin intermediate domain"/>
    <property type="match status" value="1"/>
</dbReference>
<dbReference type="GO" id="GO:0051082">
    <property type="term" value="F:unfolded protein binding"/>
    <property type="evidence" value="ECO:0007669"/>
    <property type="project" value="UniProtKB-UniRule"/>
</dbReference>
<dbReference type="NCBIfam" id="NF009488">
    <property type="entry name" value="PRK12850.1"/>
    <property type="match status" value="1"/>
</dbReference>
<keyword evidence="12" id="KW-0175">Coiled coil</keyword>
<evidence type="ECO:0000256" key="5">
    <source>
        <dbReference type="ARBA" id="ARBA00022840"/>
    </source>
</evidence>
<dbReference type="InterPro" id="IPR018370">
    <property type="entry name" value="Chaperonin_Cpn60_CS"/>
</dbReference>
<reference evidence="13" key="1">
    <citation type="submission" date="2022-03" db="EMBL/GenBank/DDBJ databases">
        <title>Cryobacterium sp. nov. strain ZS14-85, isolated from Antarctic soil.</title>
        <authorList>
            <person name="Li J."/>
            <person name="Niu G."/>
        </authorList>
    </citation>
    <scope>NUCLEOTIDE SEQUENCE</scope>
    <source>
        <strain evidence="13">ZS14-85</strain>
    </source>
</reference>
<dbReference type="NCBIfam" id="NF009489">
    <property type="entry name" value="PRK12851.1"/>
    <property type="match status" value="1"/>
</dbReference>
<keyword evidence="14" id="KW-1185">Reference proteome</keyword>
<dbReference type="GO" id="GO:0042603">
    <property type="term" value="C:capsule"/>
    <property type="evidence" value="ECO:0007669"/>
    <property type="project" value="UniProtKB-SubCell"/>
</dbReference>
<dbReference type="PRINTS" id="PR00298">
    <property type="entry name" value="CHAPERONIN60"/>
</dbReference>
<keyword evidence="4 9" id="KW-0547">Nucleotide-binding</keyword>
<comment type="subcellular location">
    <subcellularLocation>
        <location evidence="2">Cell surface</location>
    </subcellularLocation>
    <subcellularLocation>
        <location evidence="9">Cytoplasm</location>
    </subcellularLocation>
    <subcellularLocation>
        <location evidence="8">Secreted</location>
        <location evidence="8">Capsule</location>
    </subcellularLocation>
    <subcellularLocation>
        <location evidence="1">Secreted</location>
        <location evidence="1">Cell wall</location>
    </subcellularLocation>
</comment>
<comment type="function">
    <text evidence="9 11">Together with its co-chaperonin GroES, plays an essential role in assisting protein folding. The GroEL-GroES system forms a nano-cage that allows encapsulation of the non-native substrate proteins and provides a physical environment optimized to promote and accelerate protein folding.</text>
</comment>
<evidence type="ECO:0000256" key="9">
    <source>
        <dbReference type="HAMAP-Rule" id="MF_00600"/>
    </source>
</evidence>
<organism evidence="13 14">
    <name type="scientific">Cryobacterium zhongshanensis</name>
    <dbReference type="NCBI Taxonomy" id="2928153"/>
    <lineage>
        <taxon>Bacteria</taxon>
        <taxon>Bacillati</taxon>
        <taxon>Actinomycetota</taxon>
        <taxon>Actinomycetes</taxon>
        <taxon>Micrococcales</taxon>
        <taxon>Microbacteriaceae</taxon>
        <taxon>Cryobacterium</taxon>
    </lineage>
</organism>
<dbReference type="GO" id="GO:0042026">
    <property type="term" value="P:protein refolding"/>
    <property type="evidence" value="ECO:0007669"/>
    <property type="project" value="UniProtKB-UniRule"/>
</dbReference>
<evidence type="ECO:0000313" key="13">
    <source>
        <dbReference type="EMBL" id="MCI4656666.1"/>
    </source>
</evidence>
<dbReference type="GO" id="GO:0140662">
    <property type="term" value="F:ATP-dependent protein folding chaperone"/>
    <property type="evidence" value="ECO:0007669"/>
    <property type="project" value="InterPro"/>
</dbReference>
<dbReference type="GO" id="GO:0016853">
    <property type="term" value="F:isomerase activity"/>
    <property type="evidence" value="ECO:0007669"/>
    <property type="project" value="UniProtKB-KW"/>
</dbReference>
<dbReference type="NCBIfam" id="NF009487">
    <property type="entry name" value="PRK12849.1"/>
    <property type="match status" value="1"/>
</dbReference>
<evidence type="ECO:0000256" key="7">
    <source>
        <dbReference type="ARBA" id="ARBA00023235"/>
    </source>
</evidence>
<keyword evidence="6 9" id="KW-0143">Chaperone</keyword>
<dbReference type="NCBIfam" id="NF000592">
    <property type="entry name" value="PRK00013.1"/>
    <property type="match status" value="1"/>
</dbReference>
<dbReference type="InterPro" id="IPR001844">
    <property type="entry name" value="Cpn60/GroEL"/>
</dbReference>
<dbReference type="NCBIfam" id="TIGR02348">
    <property type="entry name" value="GroEL"/>
    <property type="match status" value="1"/>
</dbReference>
<dbReference type="HAMAP" id="MF_00600">
    <property type="entry name" value="CH60"/>
    <property type="match status" value="1"/>
</dbReference>
<keyword evidence="7 9" id="KW-0413">Isomerase</keyword>
<dbReference type="InterPro" id="IPR027409">
    <property type="entry name" value="GroEL-like_apical_dom_sf"/>
</dbReference>
<dbReference type="AlphaFoldDB" id="A0AA41QS63"/>
<keyword evidence="5 9" id="KW-0067">ATP-binding</keyword>
<feature type="binding site" evidence="9">
    <location>
        <begin position="29"/>
        <end position="32"/>
    </location>
    <ligand>
        <name>ATP</name>
        <dbReference type="ChEBI" id="CHEBI:30616"/>
    </ligand>
</feature>
<dbReference type="CDD" id="cd03344">
    <property type="entry name" value="GroEL"/>
    <property type="match status" value="1"/>
</dbReference>
<name>A0AA41QS63_9MICO</name>
<dbReference type="SUPFAM" id="SSF52029">
    <property type="entry name" value="GroEL apical domain-like"/>
    <property type="match status" value="1"/>
</dbReference>
<evidence type="ECO:0000256" key="12">
    <source>
        <dbReference type="SAM" id="Coils"/>
    </source>
</evidence>
<dbReference type="GO" id="GO:0005737">
    <property type="term" value="C:cytoplasm"/>
    <property type="evidence" value="ECO:0007669"/>
    <property type="project" value="UniProtKB-SubCell"/>
</dbReference>
<dbReference type="RefSeq" id="WP_134450050.1">
    <property type="nucleotide sequence ID" value="NZ_JALGAR010000001.1"/>
</dbReference>
<dbReference type="EMBL" id="JALGAR010000001">
    <property type="protein sequence ID" value="MCI4656666.1"/>
    <property type="molecule type" value="Genomic_DNA"/>
</dbReference>
<comment type="subunit">
    <text evidence="9 11">Forms a cylinder of 14 subunits composed of two heptameric rings stacked back-to-back. Interacts with the co-chaperonin GroES.</text>
</comment>
<protein>
    <recommendedName>
        <fullName evidence="9">Chaperonin GroEL</fullName>
        <ecNumber evidence="9">5.6.1.7</ecNumber>
    </recommendedName>
    <alternativeName>
        <fullName evidence="9">60 kDa chaperonin</fullName>
    </alternativeName>
    <alternativeName>
        <fullName evidence="9">Chaperonin-60</fullName>
        <shortName evidence="9">Cpn60</shortName>
    </alternativeName>
</protein>
<evidence type="ECO:0000256" key="2">
    <source>
        <dbReference type="ARBA" id="ARBA00004241"/>
    </source>
</evidence>
<evidence type="ECO:0000256" key="4">
    <source>
        <dbReference type="ARBA" id="ARBA00022741"/>
    </source>
</evidence>
<dbReference type="GO" id="GO:0009986">
    <property type="term" value="C:cell surface"/>
    <property type="evidence" value="ECO:0007669"/>
    <property type="project" value="UniProtKB-SubCell"/>
</dbReference>
<comment type="caution">
    <text evidence="13">The sequence shown here is derived from an EMBL/GenBank/DDBJ whole genome shotgun (WGS) entry which is preliminary data.</text>
</comment>
<evidence type="ECO:0000256" key="6">
    <source>
        <dbReference type="ARBA" id="ARBA00023186"/>
    </source>
</evidence>
<gene>
    <name evidence="9 13" type="primary">groL</name>
    <name evidence="9" type="synonym">groEL</name>
    <name evidence="13" type="ORF">MQH31_02410</name>
</gene>